<dbReference type="EMBL" id="CP090958">
    <property type="protein sequence ID" value="WGW10675.1"/>
    <property type="molecule type" value="Genomic_DNA"/>
</dbReference>
<dbReference type="InterPro" id="IPR027417">
    <property type="entry name" value="P-loop_NTPase"/>
</dbReference>
<dbReference type="SUPFAM" id="SSF52540">
    <property type="entry name" value="P-loop containing nucleoside triphosphate hydrolases"/>
    <property type="match status" value="1"/>
</dbReference>
<evidence type="ECO:0000313" key="1">
    <source>
        <dbReference type="EMBL" id="WGW10675.1"/>
    </source>
</evidence>
<protein>
    <submittedName>
        <fullName evidence="1">ATP-binding protein</fullName>
    </submittedName>
</protein>
<proteinExistence type="predicted"/>
<accession>A0ABY8QQH9</accession>
<reference evidence="1 2" key="1">
    <citation type="submission" date="2023-05" db="EMBL/GenBank/DDBJ databases">
        <title>Lithophilousrod everest ZFBP1038 complete genpme.</title>
        <authorList>
            <person name="Tian M."/>
        </authorList>
    </citation>
    <scope>NUCLEOTIDE SEQUENCE [LARGE SCALE GENOMIC DNA]</scope>
    <source>
        <strain evidence="1 2">ZFBP1038</strain>
    </source>
</reference>
<sequence length="206" mass="22452">MPSPDSRPSRRIVLLTGPSGVGKTSLTRRLGLPVVALDDFYRDHDDPGLPRRFGIVDWDSAGSWNADAAAASLRQLCNDGKADIPVYDIPTSRRTGIVHVDVGAARTIIAEGLFADEVISRLSDSDCVAAAICLARPRIKTFTFRLLRDLSESRKSLTTLIRRGWALMRTEPQIVARYQSAGFISQTPQQAYATIRALDAAAKASN</sequence>
<keyword evidence="1" id="KW-0547">Nucleotide-binding</keyword>
<dbReference type="GO" id="GO:0005524">
    <property type="term" value="F:ATP binding"/>
    <property type="evidence" value="ECO:0007669"/>
    <property type="project" value="UniProtKB-KW"/>
</dbReference>
<dbReference type="RefSeq" id="WP_349637455.1">
    <property type="nucleotide sequence ID" value="NZ_CP090958.1"/>
</dbReference>
<evidence type="ECO:0000313" key="2">
    <source>
        <dbReference type="Proteomes" id="UP001209083"/>
    </source>
</evidence>
<dbReference type="Gene3D" id="3.40.50.300">
    <property type="entry name" value="P-loop containing nucleotide triphosphate hydrolases"/>
    <property type="match status" value="1"/>
</dbReference>
<dbReference type="Proteomes" id="UP001209083">
    <property type="component" value="Chromosome"/>
</dbReference>
<keyword evidence="1" id="KW-0067">ATP-binding</keyword>
<gene>
    <name evidence="1" type="ORF">LWF01_11085</name>
</gene>
<keyword evidence="2" id="KW-1185">Reference proteome</keyword>
<organism evidence="1 2">
    <name type="scientific">Saxibacter everestensis</name>
    <dbReference type="NCBI Taxonomy" id="2909229"/>
    <lineage>
        <taxon>Bacteria</taxon>
        <taxon>Bacillati</taxon>
        <taxon>Actinomycetota</taxon>
        <taxon>Actinomycetes</taxon>
        <taxon>Micrococcales</taxon>
        <taxon>Brevibacteriaceae</taxon>
        <taxon>Saxibacter</taxon>
    </lineage>
</organism>
<name>A0ABY8QQH9_9MICO</name>